<dbReference type="EMBL" id="JAFIMR010000021">
    <property type="protein sequence ID" value="KAI1865698.1"/>
    <property type="molecule type" value="Genomic_DNA"/>
</dbReference>
<keyword evidence="3" id="KW-1185">Reference proteome</keyword>
<name>A0A9P9WJ08_9PEZI</name>
<accession>A0A9P9WJ08</accession>
<comment type="caution">
    <text evidence="2">The sequence shown here is derived from an EMBL/GenBank/DDBJ whole genome shotgun (WGS) entry which is preliminary data.</text>
</comment>
<evidence type="ECO:0000313" key="2">
    <source>
        <dbReference type="EMBL" id="KAI1865698.1"/>
    </source>
</evidence>
<dbReference type="OrthoDB" id="4847568at2759"/>
<dbReference type="AlphaFoldDB" id="A0A9P9WJ08"/>
<dbReference type="Proteomes" id="UP000829685">
    <property type="component" value="Unassembled WGS sequence"/>
</dbReference>
<sequence>MPRHSTSRGFWVPDMTQLTGMSPSAAPAANGNGTYVQPQPQHDYEHSVDLNEITRRQLNEDIGAYRYDLDYSTGQLQAPDLTAQESRTFQLRILDLGHQIRHCQHRIELIDAQTRQPASSGANGRPMFYYDGAPKRRSTGTGTPGPAPAKRPRLSNFKTDDAEGDTIEVDTQDGSSVQRLGFWMCHLCTASKYLSAGPNRVPSAPCKWPLKDVSKMLNHFLDMHTEHDPEERCIELGNALSANRGPFEYWLTRTKAQNLREGDFMGECIQTLQSGAVPETLKKLNRAAAAFPNTASGVRRNDIVVAD</sequence>
<organism evidence="2 3">
    <name type="scientific">Neoarthrinium moseri</name>
    <dbReference type="NCBI Taxonomy" id="1658444"/>
    <lineage>
        <taxon>Eukaryota</taxon>
        <taxon>Fungi</taxon>
        <taxon>Dikarya</taxon>
        <taxon>Ascomycota</taxon>
        <taxon>Pezizomycotina</taxon>
        <taxon>Sordariomycetes</taxon>
        <taxon>Xylariomycetidae</taxon>
        <taxon>Amphisphaeriales</taxon>
        <taxon>Apiosporaceae</taxon>
        <taxon>Neoarthrinium</taxon>
    </lineage>
</organism>
<gene>
    <name evidence="2" type="ORF">JX265_008021</name>
</gene>
<evidence type="ECO:0000313" key="3">
    <source>
        <dbReference type="Proteomes" id="UP000829685"/>
    </source>
</evidence>
<reference evidence="2" key="1">
    <citation type="submission" date="2021-03" db="EMBL/GenBank/DDBJ databases">
        <title>Revisited historic fungal species revealed as producer of novel bioactive compounds through whole genome sequencing and comparative genomics.</title>
        <authorList>
            <person name="Vignolle G.A."/>
            <person name="Hochenegger N."/>
            <person name="Mach R.L."/>
            <person name="Mach-Aigner A.R."/>
            <person name="Javad Rahimi M."/>
            <person name="Salim K.A."/>
            <person name="Chan C.M."/>
            <person name="Lim L.B.L."/>
            <person name="Cai F."/>
            <person name="Druzhinina I.S."/>
            <person name="U'Ren J.M."/>
            <person name="Derntl C."/>
        </authorList>
    </citation>
    <scope>NUCLEOTIDE SEQUENCE</scope>
    <source>
        <strain evidence="2">TUCIM 5799</strain>
    </source>
</reference>
<protein>
    <submittedName>
        <fullName evidence="2">Uncharacterized protein</fullName>
    </submittedName>
</protein>
<feature type="region of interest" description="Disordered" evidence="1">
    <location>
        <begin position="114"/>
        <end position="159"/>
    </location>
</feature>
<evidence type="ECO:0000256" key="1">
    <source>
        <dbReference type="SAM" id="MobiDB-lite"/>
    </source>
</evidence>
<proteinExistence type="predicted"/>